<gene>
    <name evidence="1" type="ORF">SV7mr_06370</name>
</gene>
<name>A0A517SPU6_9BACT</name>
<evidence type="ECO:0000313" key="2">
    <source>
        <dbReference type="Proteomes" id="UP000315003"/>
    </source>
</evidence>
<proteinExistence type="predicted"/>
<evidence type="ECO:0000313" key="1">
    <source>
        <dbReference type="EMBL" id="QDT58148.1"/>
    </source>
</evidence>
<dbReference type="Proteomes" id="UP000315003">
    <property type="component" value="Chromosome"/>
</dbReference>
<accession>A0A517SPU6</accession>
<sequence length="107" mass="11910">MSLRWNLGEFAGMEQRPRRAGLRADSWVLKPSDRPLTLPRHVVSRPPIAHPLDHSATVATMFPDQGGSEIHSQQPAFFPGFSTAALVLRLEWAEKSQDIGGFLAVHR</sequence>
<dbReference type="AlphaFoldDB" id="A0A517SPU6"/>
<protein>
    <submittedName>
        <fullName evidence="1">Uncharacterized protein</fullName>
    </submittedName>
</protein>
<keyword evidence="2" id="KW-1185">Reference proteome</keyword>
<reference evidence="1 2" key="1">
    <citation type="submission" date="2019-02" db="EMBL/GenBank/DDBJ databases">
        <title>Deep-cultivation of Planctomycetes and their phenomic and genomic characterization uncovers novel biology.</title>
        <authorList>
            <person name="Wiegand S."/>
            <person name="Jogler M."/>
            <person name="Boedeker C."/>
            <person name="Pinto D."/>
            <person name="Vollmers J."/>
            <person name="Rivas-Marin E."/>
            <person name="Kohn T."/>
            <person name="Peeters S.H."/>
            <person name="Heuer A."/>
            <person name="Rast P."/>
            <person name="Oberbeckmann S."/>
            <person name="Bunk B."/>
            <person name="Jeske O."/>
            <person name="Meyerdierks A."/>
            <person name="Storesund J.E."/>
            <person name="Kallscheuer N."/>
            <person name="Luecker S."/>
            <person name="Lage O.M."/>
            <person name="Pohl T."/>
            <person name="Merkel B.J."/>
            <person name="Hornburger P."/>
            <person name="Mueller R.-W."/>
            <person name="Bruemmer F."/>
            <person name="Labrenz M."/>
            <person name="Spormann A.M."/>
            <person name="Op den Camp H."/>
            <person name="Overmann J."/>
            <person name="Amann R."/>
            <person name="Jetten M.S.M."/>
            <person name="Mascher T."/>
            <person name="Medema M.H."/>
            <person name="Devos D.P."/>
            <person name="Kaster A.-K."/>
            <person name="Ovreas L."/>
            <person name="Rohde M."/>
            <person name="Galperin M.Y."/>
            <person name="Jogler C."/>
        </authorList>
    </citation>
    <scope>NUCLEOTIDE SEQUENCE [LARGE SCALE GENOMIC DNA]</scope>
    <source>
        <strain evidence="1 2">SV_7m_r</strain>
    </source>
</reference>
<dbReference type="EMBL" id="CP036272">
    <property type="protein sequence ID" value="QDT58148.1"/>
    <property type="molecule type" value="Genomic_DNA"/>
</dbReference>
<organism evidence="1 2">
    <name type="scientific">Stieleria bergensis</name>
    <dbReference type="NCBI Taxonomy" id="2528025"/>
    <lineage>
        <taxon>Bacteria</taxon>
        <taxon>Pseudomonadati</taxon>
        <taxon>Planctomycetota</taxon>
        <taxon>Planctomycetia</taxon>
        <taxon>Pirellulales</taxon>
        <taxon>Pirellulaceae</taxon>
        <taxon>Stieleria</taxon>
    </lineage>
</organism>